<evidence type="ECO:0000256" key="1">
    <source>
        <dbReference type="SAM" id="MobiDB-lite"/>
    </source>
</evidence>
<evidence type="ECO:0000313" key="2">
    <source>
        <dbReference type="EMBL" id="KAK0654162.1"/>
    </source>
</evidence>
<feature type="compositionally biased region" description="Polar residues" evidence="1">
    <location>
        <begin position="1"/>
        <end position="10"/>
    </location>
</feature>
<feature type="region of interest" description="Disordered" evidence="1">
    <location>
        <begin position="778"/>
        <end position="816"/>
    </location>
</feature>
<protein>
    <submittedName>
        <fullName evidence="2">Uncharacterized protein</fullName>
    </submittedName>
</protein>
<feature type="compositionally biased region" description="Basic and acidic residues" evidence="1">
    <location>
        <begin position="788"/>
        <end position="804"/>
    </location>
</feature>
<feature type="region of interest" description="Disordered" evidence="1">
    <location>
        <begin position="730"/>
        <end position="756"/>
    </location>
</feature>
<proteinExistence type="predicted"/>
<dbReference type="EMBL" id="JAULSY010000229">
    <property type="protein sequence ID" value="KAK0654162.1"/>
    <property type="molecule type" value="Genomic_DNA"/>
</dbReference>
<evidence type="ECO:0000313" key="3">
    <source>
        <dbReference type="Proteomes" id="UP001174997"/>
    </source>
</evidence>
<accession>A0AA39YM49</accession>
<feature type="region of interest" description="Disordered" evidence="1">
    <location>
        <begin position="562"/>
        <end position="585"/>
    </location>
</feature>
<feature type="compositionally biased region" description="Low complexity" evidence="1">
    <location>
        <begin position="730"/>
        <end position="740"/>
    </location>
</feature>
<reference evidence="2" key="1">
    <citation type="submission" date="2023-06" db="EMBL/GenBank/DDBJ databases">
        <title>Genome-scale phylogeny and comparative genomics of the fungal order Sordariales.</title>
        <authorList>
            <consortium name="Lawrence Berkeley National Laboratory"/>
            <person name="Hensen N."/>
            <person name="Bonometti L."/>
            <person name="Westerberg I."/>
            <person name="Brannstrom I.O."/>
            <person name="Guillou S."/>
            <person name="Cros-Aarteil S."/>
            <person name="Calhoun S."/>
            <person name="Haridas S."/>
            <person name="Kuo A."/>
            <person name="Mondo S."/>
            <person name="Pangilinan J."/>
            <person name="Riley R."/>
            <person name="Labutti K."/>
            <person name="Andreopoulos B."/>
            <person name="Lipzen A."/>
            <person name="Chen C."/>
            <person name="Yanf M."/>
            <person name="Daum C."/>
            <person name="Ng V."/>
            <person name="Clum A."/>
            <person name="Steindorff A."/>
            <person name="Ohm R."/>
            <person name="Martin F."/>
            <person name="Silar P."/>
            <person name="Natvig D."/>
            <person name="Lalanne C."/>
            <person name="Gautier V."/>
            <person name="Ament-Velasquez S.L."/>
            <person name="Kruys A."/>
            <person name="Hutchinson M.I."/>
            <person name="Powell A.J."/>
            <person name="Barry K."/>
            <person name="Miller A.N."/>
            <person name="Grigoriev I.V."/>
            <person name="Debuchy R."/>
            <person name="Gladieux P."/>
            <person name="Thoren M.H."/>
            <person name="Johannesson H."/>
        </authorList>
    </citation>
    <scope>NUCLEOTIDE SEQUENCE</scope>
    <source>
        <strain evidence="2">CBS 307.81</strain>
    </source>
</reference>
<feature type="region of interest" description="Disordered" evidence="1">
    <location>
        <begin position="1"/>
        <end position="23"/>
    </location>
</feature>
<name>A0AA39YM49_9PEZI</name>
<organism evidence="2 3">
    <name type="scientific">Cercophora samala</name>
    <dbReference type="NCBI Taxonomy" id="330535"/>
    <lineage>
        <taxon>Eukaryota</taxon>
        <taxon>Fungi</taxon>
        <taxon>Dikarya</taxon>
        <taxon>Ascomycota</taxon>
        <taxon>Pezizomycotina</taxon>
        <taxon>Sordariomycetes</taxon>
        <taxon>Sordariomycetidae</taxon>
        <taxon>Sordariales</taxon>
        <taxon>Lasiosphaeriaceae</taxon>
        <taxon>Cercophora</taxon>
    </lineage>
</organism>
<sequence length="816" mass="90043">MDTQRTTSQLVAEDQEQPPSGAADQAIEHQANLAVAAVDEPGGLFVVLPYGGPGSLRIYAQRPGMVSVHGTYRRARVGYPRPLHRDILQTFRQNRQDGAHYPTQLIMRHSGIFSFVEMIVNIDGADAFVQSLDAGDAVDVVFCAFPNPEWEAISADWSTYNSRLRMMFGAELANWPQVEYEQARQPLRMAILFNQGIFMMFVRTRQQQDGLFSEALSNDPKMNKTNDSALQQAFVADAFHPDNLFDLTSDTVKRSSLACAVFLIRHMMAHINQETRRELVKRARASLDGQKPVAFLVAISFKPLTGSNIDYETREKSVAEMVRHVRGRPFSGLTYEDLMECDAILAGLWSQNEPITQVFKDEEHRNLPGGEWQRGVPKELRKTLPGADGLLYYNTAEPQTLEAFLHERFVGTLTNTKGTDEVFRVFRDPLFVRIHISIKEDGQVSFHDKLCRFTIHAYGSHKVACYYRCIAVVKLRKQDTEPDLIRLFKESGKSFFPTGKVFPTTDDWPVDGQGEYVYTYIQVTKEQYQLRCPSDDEQESRDTPLSYYHNLDLDTLELFQRLRDDSPPPPAKEQEKPSEAPAEPVQEARPLVLPSVPATAPTQPVQTTASVFQAVPPVQTSVPATAPAPPVQASVPATAPTQPVQTTAAVSQAVPPVQTAAAVLPAVPAQPVQTTAAVLPAVLGFPPIKTAPDQTVPEQNKMSLASLVSPPMPATAGSWEGITYASLFQPPQQGPAAPTPLLFGSTSGDDAATGPGTNALLIRENVLEGVPIPEFLGFNEQSAQISREQQDSAPRDRDHGRPVDVHASVNQEPESA</sequence>
<gene>
    <name evidence="2" type="ORF">QBC41DRAFT_386606</name>
</gene>
<comment type="caution">
    <text evidence="2">The sequence shown here is derived from an EMBL/GenBank/DDBJ whole genome shotgun (WGS) entry which is preliminary data.</text>
</comment>
<dbReference type="Proteomes" id="UP001174997">
    <property type="component" value="Unassembled WGS sequence"/>
</dbReference>
<feature type="compositionally biased region" description="Basic and acidic residues" evidence="1">
    <location>
        <begin position="562"/>
        <end position="578"/>
    </location>
</feature>
<dbReference type="AlphaFoldDB" id="A0AA39YM49"/>
<keyword evidence="3" id="KW-1185">Reference proteome</keyword>